<name>A0A7R9BJB6_9CRUS</name>
<evidence type="ECO:0000313" key="9">
    <source>
        <dbReference type="Proteomes" id="UP000678499"/>
    </source>
</evidence>
<dbReference type="GO" id="GO:0005096">
    <property type="term" value="F:GTPase activator activity"/>
    <property type="evidence" value="ECO:0007669"/>
    <property type="project" value="InterPro"/>
</dbReference>
<dbReference type="CDD" id="cd08838">
    <property type="entry name" value="ArfGap_AGFG"/>
    <property type="match status" value="1"/>
</dbReference>
<dbReference type="FunFam" id="1.10.220.150:FF:000005">
    <property type="entry name" value="Arf-GAP domain and FG repeat-containing protein 1"/>
    <property type="match status" value="1"/>
</dbReference>
<dbReference type="EMBL" id="OA882658">
    <property type="protein sequence ID" value="CAD7276413.1"/>
    <property type="molecule type" value="Genomic_DNA"/>
</dbReference>
<dbReference type="InterPro" id="IPR052248">
    <property type="entry name" value="Arf-GAP_FG-repeat_protein"/>
</dbReference>
<dbReference type="OrthoDB" id="6036at2759"/>
<proteinExistence type="predicted"/>
<dbReference type="GO" id="GO:0008270">
    <property type="term" value="F:zinc ion binding"/>
    <property type="evidence" value="ECO:0007669"/>
    <property type="project" value="UniProtKB-KW"/>
</dbReference>
<keyword evidence="4" id="KW-0862">Zinc</keyword>
<gene>
    <name evidence="8" type="ORF">NMOB1V02_LOCUS4178</name>
</gene>
<sequence>MASSKRAVRQEDTNLTKLREIGARLENKTCFDCGQKGPTYVNTTIGSFVCTHCSGLLRGLTPPHRVKSISMASFTPEELDNLSKHGNHFCRGVWLGSYDEKLGYPDFKDEHKVRDFMIAKYEKKKYYVDPSIVERLEKTSPKSGAKPLASLVPQVSPLNVRGTNSTPSASAFDAWKTTPKSNADSGGVKPKFDPFGSLPNTPTHSAISQPNFADFDNNPVFQTAASHKLKETRLGPTEPLGQWGLGSCLGKELLKPDQGKPGLGRTPEAFLNPDRGRLLVRIKNSAGPAPAKSTNPFVANGGNAELVDSFAWAQIVQSVPVLSALLLLLLFESSDHALLRGWYRGEVAPMANPWGGAMQHQSGVPLSMSVPMAMSSGSQLGGGSGGGFGNSQTVFGNPWNASGFATGGGSFMGSTPNPFAMEQRLTTGTTAPTTSKNNPFL</sequence>
<dbReference type="AlphaFoldDB" id="A0A7R9BJB6"/>
<dbReference type="InterPro" id="IPR037278">
    <property type="entry name" value="ARFGAP/RecO"/>
</dbReference>
<dbReference type="PANTHER" id="PTHR46134">
    <property type="entry name" value="DRONGO, ISOFORM F"/>
    <property type="match status" value="1"/>
</dbReference>
<evidence type="ECO:0000256" key="2">
    <source>
        <dbReference type="ARBA" id="ARBA00022737"/>
    </source>
</evidence>
<evidence type="ECO:0000256" key="4">
    <source>
        <dbReference type="ARBA" id="ARBA00022833"/>
    </source>
</evidence>
<dbReference type="Gene3D" id="1.10.220.150">
    <property type="entry name" value="Arf GTPase activating protein"/>
    <property type="match status" value="1"/>
</dbReference>
<dbReference type="EMBL" id="CAJPEX010000621">
    <property type="protein sequence ID" value="CAG0916565.1"/>
    <property type="molecule type" value="Genomic_DNA"/>
</dbReference>
<dbReference type="GO" id="GO:0005737">
    <property type="term" value="C:cytoplasm"/>
    <property type="evidence" value="ECO:0007669"/>
    <property type="project" value="TreeGrafter"/>
</dbReference>
<evidence type="ECO:0000313" key="8">
    <source>
        <dbReference type="EMBL" id="CAD7276413.1"/>
    </source>
</evidence>
<evidence type="ECO:0000256" key="6">
    <source>
        <dbReference type="SAM" id="MobiDB-lite"/>
    </source>
</evidence>
<keyword evidence="1" id="KW-0479">Metal-binding</keyword>
<evidence type="ECO:0000256" key="1">
    <source>
        <dbReference type="ARBA" id="ARBA00022723"/>
    </source>
</evidence>
<reference evidence="8" key="1">
    <citation type="submission" date="2020-11" db="EMBL/GenBank/DDBJ databases">
        <authorList>
            <person name="Tran Van P."/>
        </authorList>
    </citation>
    <scope>NUCLEOTIDE SEQUENCE</scope>
</reference>
<feature type="region of interest" description="Disordered" evidence="6">
    <location>
        <begin position="157"/>
        <end position="208"/>
    </location>
</feature>
<dbReference type="PRINTS" id="PR00405">
    <property type="entry name" value="REVINTRACTNG"/>
</dbReference>
<dbReference type="InterPro" id="IPR001164">
    <property type="entry name" value="ArfGAP_dom"/>
</dbReference>
<keyword evidence="2" id="KW-0677">Repeat</keyword>
<organism evidence="8">
    <name type="scientific">Notodromas monacha</name>
    <dbReference type="NCBI Taxonomy" id="399045"/>
    <lineage>
        <taxon>Eukaryota</taxon>
        <taxon>Metazoa</taxon>
        <taxon>Ecdysozoa</taxon>
        <taxon>Arthropoda</taxon>
        <taxon>Crustacea</taxon>
        <taxon>Oligostraca</taxon>
        <taxon>Ostracoda</taxon>
        <taxon>Podocopa</taxon>
        <taxon>Podocopida</taxon>
        <taxon>Cypridocopina</taxon>
        <taxon>Cypridoidea</taxon>
        <taxon>Cyprididae</taxon>
        <taxon>Notodromas</taxon>
    </lineage>
</organism>
<accession>A0A7R9BJB6</accession>
<dbReference type="Pfam" id="PF01412">
    <property type="entry name" value="ArfGap"/>
    <property type="match status" value="1"/>
</dbReference>
<keyword evidence="9" id="KW-1185">Reference proteome</keyword>
<evidence type="ECO:0000259" key="7">
    <source>
        <dbReference type="PROSITE" id="PS50115"/>
    </source>
</evidence>
<dbReference type="GO" id="GO:0016020">
    <property type="term" value="C:membrane"/>
    <property type="evidence" value="ECO:0007669"/>
    <property type="project" value="TreeGrafter"/>
</dbReference>
<protein>
    <recommendedName>
        <fullName evidence="7">Arf-GAP domain-containing protein</fullName>
    </recommendedName>
</protein>
<keyword evidence="3 5" id="KW-0863">Zinc-finger</keyword>
<dbReference type="Proteomes" id="UP000678499">
    <property type="component" value="Unassembled WGS sequence"/>
</dbReference>
<evidence type="ECO:0000256" key="3">
    <source>
        <dbReference type="ARBA" id="ARBA00022771"/>
    </source>
</evidence>
<dbReference type="PANTHER" id="PTHR46134:SF3">
    <property type="entry name" value="ARFGAP WITH FG REPEATS 1"/>
    <property type="match status" value="1"/>
</dbReference>
<dbReference type="SMART" id="SM00105">
    <property type="entry name" value="ArfGap"/>
    <property type="match status" value="1"/>
</dbReference>
<feature type="compositionally biased region" description="Polar residues" evidence="6">
    <location>
        <begin position="198"/>
        <end position="208"/>
    </location>
</feature>
<evidence type="ECO:0000256" key="5">
    <source>
        <dbReference type="PROSITE-ProRule" id="PRU00288"/>
    </source>
</evidence>
<feature type="domain" description="Arf-GAP" evidence="7">
    <location>
        <begin position="12"/>
        <end position="135"/>
    </location>
</feature>
<dbReference type="PROSITE" id="PS50115">
    <property type="entry name" value="ARFGAP"/>
    <property type="match status" value="1"/>
</dbReference>
<dbReference type="InterPro" id="IPR038508">
    <property type="entry name" value="ArfGAP_dom_sf"/>
</dbReference>
<dbReference type="SUPFAM" id="SSF57863">
    <property type="entry name" value="ArfGap/RecO-like zinc finger"/>
    <property type="match status" value="1"/>
</dbReference>